<dbReference type="Gene3D" id="3.40.640.10">
    <property type="entry name" value="Type I PLP-dependent aspartate aminotransferase-like (Major domain)"/>
    <property type="match status" value="1"/>
</dbReference>
<accession>A0A5C1AEZ7</accession>
<evidence type="ECO:0000256" key="2">
    <source>
        <dbReference type="ARBA" id="ARBA00037999"/>
    </source>
</evidence>
<dbReference type="InterPro" id="IPR015421">
    <property type="entry name" value="PyrdxlP-dep_Trfase_major"/>
</dbReference>
<dbReference type="Pfam" id="PF01041">
    <property type="entry name" value="DegT_DnrJ_EryC1"/>
    <property type="match status" value="1"/>
</dbReference>
<evidence type="ECO:0000313" key="6">
    <source>
        <dbReference type="EMBL" id="QEL17999.1"/>
    </source>
</evidence>
<proteinExistence type="inferred from homology"/>
<dbReference type="PANTHER" id="PTHR30244">
    <property type="entry name" value="TRANSAMINASE"/>
    <property type="match status" value="1"/>
</dbReference>
<organism evidence="6 7">
    <name type="scientific">Limnoglobus roseus</name>
    <dbReference type="NCBI Taxonomy" id="2598579"/>
    <lineage>
        <taxon>Bacteria</taxon>
        <taxon>Pseudomonadati</taxon>
        <taxon>Planctomycetota</taxon>
        <taxon>Planctomycetia</taxon>
        <taxon>Gemmatales</taxon>
        <taxon>Gemmataceae</taxon>
        <taxon>Limnoglobus</taxon>
    </lineage>
</organism>
<evidence type="ECO:0000256" key="1">
    <source>
        <dbReference type="ARBA" id="ARBA00022898"/>
    </source>
</evidence>
<dbReference type="SUPFAM" id="SSF53383">
    <property type="entry name" value="PLP-dependent transferases"/>
    <property type="match status" value="1"/>
</dbReference>
<reference evidence="7" key="1">
    <citation type="submission" date="2019-08" db="EMBL/GenBank/DDBJ databases">
        <title>Limnoglobus roseus gen. nov., sp. nov., a novel freshwater planctomycete with a giant genome from the family Gemmataceae.</title>
        <authorList>
            <person name="Kulichevskaya I.S."/>
            <person name="Naumoff D.G."/>
            <person name="Miroshnikov K."/>
            <person name="Ivanova A."/>
            <person name="Philippov D.A."/>
            <person name="Hakobyan A."/>
            <person name="Rijpstra I.C."/>
            <person name="Sinninghe Damste J.S."/>
            <person name="Liesack W."/>
            <person name="Dedysh S.N."/>
        </authorList>
    </citation>
    <scope>NUCLEOTIDE SEQUENCE [LARGE SCALE GENOMIC DNA]</scope>
    <source>
        <strain evidence="7">PX52</strain>
    </source>
</reference>
<dbReference type="GO" id="GO:0000271">
    <property type="term" value="P:polysaccharide biosynthetic process"/>
    <property type="evidence" value="ECO:0007669"/>
    <property type="project" value="TreeGrafter"/>
</dbReference>
<dbReference type="InterPro" id="IPR015424">
    <property type="entry name" value="PyrdxlP-dep_Trfase"/>
</dbReference>
<keyword evidence="6" id="KW-0032">Aminotransferase</keyword>
<dbReference type="GO" id="GO:0008483">
    <property type="term" value="F:transaminase activity"/>
    <property type="evidence" value="ECO:0007669"/>
    <property type="project" value="UniProtKB-KW"/>
</dbReference>
<feature type="active site" description="Proton acceptor" evidence="3">
    <location>
        <position position="194"/>
    </location>
</feature>
<dbReference type="InterPro" id="IPR015422">
    <property type="entry name" value="PyrdxlP-dep_Trfase_small"/>
</dbReference>
<protein>
    <submittedName>
        <fullName evidence="6">Aminotransferase class V-fold PLP-dependent enzyme</fullName>
    </submittedName>
</protein>
<gene>
    <name evidence="6" type="ORF">PX52LOC_05013</name>
</gene>
<sequence length="381" mass="40283">MPAILGSPPAFPDGPPPWPPPNENVAAAVQVALASGRWGQYHGPCVATLETQLTATFGVPHAITCASGTLAVEAALRSVGVAAGDEVILAAYEYESNFLTLHALGAKPVLVDVSPGNWNLDPAQLATAIGPKTKAILVSHLHSGLVPMNAVLAVADAHGIAVVEDAAQCPGATIGPRQCGSFGSVGTLSFGGSKLLSAGRGGALLFRESRAYQRAKLWLNRGVQPWAPLSELQATVVLPQLANLDADTQRRLASVQFLRERPVPGLQVFDNGSAVQTPAFYKAGFRYDPAAFGLPRELFCRAMRAEGIAFDVGFKALHLGRSPSRFRAVGDLAEATRASENCVKLHHPVLLHPPDVLERVARTIENVYRNAVRIRAAFPPS</sequence>
<dbReference type="PIRSF" id="PIRSF000390">
    <property type="entry name" value="PLP_StrS"/>
    <property type="match status" value="1"/>
</dbReference>
<dbReference type="Gene3D" id="3.90.1150.10">
    <property type="entry name" value="Aspartate Aminotransferase, domain 1"/>
    <property type="match status" value="1"/>
</dbReference>
<dbReference type="KEGG" id="lrs:PX52LOC_05013"/>
<keyword evidence="7" id="KW-1185">Reference proteome</keyword>
<comment type="similarity">
    <text evidence="2 5">Belongs to the DegT/DnrJ/EryC1 family.</text>
</comment>
<dbReference type="PANTHER" id="PTHR30244:SF36">
    <property type="entry name" value="3-OXO-GLUCOSE-6-PHOSPHATE:GLUTAMATE AMINOTRANSFERASE"/>
    <property type="match status" value="1"/>
</dbReference>
<evidence type="ECO:0000256" key="3">
    <source>
        <dbReference type="PIRSR" id="PIRSR000390-1"/>
    </source>
</evidence>
<dbReference type="InterPro" id="IPR000653">
    <property type="entry name" value="DegT/StrS_aminotransferase"/>
</dbReference>
<keyword evidence="6" id="KW-0808">Transferase</keyword>
<dbReference type="EMBL" id="CP042425">
    <property type="protein sequence ID" value="QEL17999.1"/>
    <property type="molecule type" value="Genomic_DNA"/>
</dbReference>
<dbReference type="RefSeq" id="WP_246173456.1">
    <property type="nucleotide sequence ID" value="NZ_CP042425.1"/>
</dbReference>
<feature type="modified residue" description="N6-(pyridoxal phosphate)lysine" evidence="4">
    <location>
        <position position="194"/>
    </location>
</feature>
<name>A0A5C1AEZ7_9BACT</name>
<dbReference type="Proteomes" id="UP000324974">
    <property type="component" value="Chromosome"/>
</dbReference>
<dbReference type="AlphaFoldDB" id="A0A5C1AEZ7"/>
<evidence type="ECO:0000256" key="5">
    <source>
        <dbReference type="RuleBase" id="RU004508"/>
    </source>
</evidence>
<dbReference type="GO" id="GO:0030170">
    <property type="term" value="F:pyridoxal phosphate binding"/>
    <property type="evidence" value="ECO:0007669"/>
    <property type="project" value="TreeGrafter"/>
</dbReference>
<keyword evidence="1 4" id="KW-0663">Pyridoxal phosphate</keyword>
<evidence type="ECO:0000256" key="4">
    <source>
        <dbReference type="PIRSR" id="PIRSR000390-2"/>
    </source>
</evidence>
<evidence type="ECO:0000313" key="7">
    <source>
        <dbReference type="Proteomes" id="UP000324974"/>
    </source>
</evidence>